<proteinExistence type="predicted"/>
<evidence type="ECO:0000313" key="2">
    <source>
        <dbReference type="Proteomes" id="UP000585050"/>
    </source>
</evidence>
<organism evidence="1 2">
    <name type="scientific">Flammeovirga agarivorans</name>
    <dbReference type="NCBI Taxonomy" id="2726742"/>
    <lineage>
        <taxon>Bacteria</taxon>
        <taxon>Pseudomonadati</taxon>
        <taxon>Bacteroidota</taxon>
        <taxon>Cytophagia</taxon>
        <taxon>Cytophagales</taxon>
        <taxon>Flammeovirgaceae</taxon>
        <taxon>Flammeovirga</taxon>
    </lineage>
</organism>
<dbReference type="Proteomes" id="UP000585050">
    <property type="component" value="Unassembled WGS sequence"/>
</dbReference>
<comment type="caution">
    <text evidence="1">The sequence shown here is derived from an EMBL/GenBank/DDBJ whole genome shotgun (WGS) entry which is preliminary data.</text>
</comment>
<gene>
    <name evidence="1" type="ORF">HGP29_15325</name>
</gene>
<keyword evidence="2" id="KW-1185">Reference proteome</keyword>
<evidence type="ECO:0000313" key="1">
    <source>
        <dbReference type="EMBL" id="NLR92588.1"/>
    </source>
</evidence>
<dbReference type="AlphaFoldDB" id="A0A7X8SLX4"/>
<protein>
    <submittedName>
        <fullName evidence="1">Uncharacterized protein</fullName>
    </submittedName>
</protein>
<sequence length="91" mass="10797">MRRNFRYLVPQTTMSLNEIEKVITSWEVPFIFEGKEVKVFNIGRMIEICINFNTVMNGGKLVQKNKLSKVRKLQIHECFEKKILLELVHDN</sequence>
<name>A0A7X8SLX4_9BACT</name>
<reference evidence="1 2" key="1">
    <citation type="submission" date="2020-04" db="EMBL/GenBank/DDBJ databases">
        <title>Flammeovirga sp. SR4, a novel species isolated from seawater.</title>
        <authorList>
            <person name="Wang X."/>
        </authorList>
    </citation>
    <scope>NUCLEOTIDE SEQUENCE [LARGE SCALE GENOMIC DNA]</scope>
    <source>
        <strain evidence="1 2">SR4</strain>
    </source>
</reference>
<accession>A0A7X8SLX4</accession>
<dbReference type="EMBL" id="JABAIL010000004">
    <property type="protein sequence ID" value="NLR92588.1"/>
    <property type="molecule type" value="Genomic_DNA"/>
</dbReference>
<dbReference type="RefSeq" id="WP_168883296.1">
    <property type="nucleotide sequence ID" value="NZ_JABAIL010000004.1"/>
</dbReference>